<keyword evidence="4" id="KW-1185">Reference proteome</keyword>
<gene>
    <name evidence="3" type="ORF">Lisr_1146</name>
</gene>
<feature type="compositionally biased region" description="Basic and acidic residues" evidence="2">
    <location>
        <begin position="200"/>
        <end position="220"/>
    </location>
</feature>
<protein>
    <submittedName>
        <fullName evidence="3">Uncharacterized protein</fullName>
    </submittedName>
</protein>
<sequence>MINNPHSKDHYKYLNELLNLENENRLAAKKAINNQQEVIKQLNTKIQEIQNKKENITELEQANLEKMKRALEILEDEEKRKRYDTALTSHPSMDLKTEDKKGISFVPLVGIKEIINEFEDFKKEQMDKKDEKGHPVFPEGSFKYEKLDGPSTVHVFTFPDEASANEFMQRLFNKNMAMLPNGSQDIEDVKKMRNQQNQQEIKEKMGAFKEEKMNSQQKEEKEEENDSSLVSKLN</sequence>
<dbReference type="PATRIC" id="fig|454.4.peg.1233"/>
<name>A0A0W0W389_9GAMM</name>
<reference evidence="3 4" key="1">
    <citation type="submission" date="2015-11" db="EMBL/GenBank/DDBJ databases">
        <title>Genomic analysis of 38 Legionella species identifies large and diverse effector repertoires.</title>
        <authorList>
            <person name="Burstein D."/>
            <person name="Amaro F."/>
            <person name="Zusman T."/>
            <person name="Lifshitz Z."/>
            <person name="Cohen O."/>
            <person name="Gilbert J.A."/>
            <person name="Pupko T."/>
            <person name="Shuman H.A."/>
            <person name="Segal G."/>
        </authorList>
    </citation>
    <scope>NUCLEOTIDE SEQUENCE [LARGE SCALE GENOMIC DNA]</scope>
    <source>
        <strain evidence="3 4">Bercovier 4</strain>
    </source>
</reference>
<dbReference type="RefSeq" id="WP_058501499.1">
    <property type="nucleotide sequence ID" value="NZ_CP038273.1"/>
</dbReference>
<dbReference type="OrthoDB" id="10012970at2"/>
<evidence type="ECO:0000256" key="2">
    <source>
        <dbReference type="SAM" id="MobiDB-lite"/>
    </source>
</evidence>
<evidence type="ECO:0000313" key="3">
    <source>
        <dbReference type="EMBL" id="KTD26935.1"/>
    </source>
</evidence>
<organism evidence="3 4">
    <name type="scientific">Legionella israelensis</name>
    <dbReference type="NCBI Taxonomy" id="454"/>
    <lineage>
        <taxon>Bacteria</taxon>
        <taxon>Pseudomonadati</taxon>
        <taxon>Pseudomonadota</taxon>
        <taxon>Gammaproteobacteria</taxon>
        <taxon>Legionellales</taxon>
        <taxon>Legionellaceae</taxon>
        <taxon>Legionella</taxon>
    </lineage>
</organism>
<feature type="coiled-coil region" evidence="1">
    <location>
        <begin position="25"/>
        <end position="84"/>
    </location>
</feature>
<accession>A0A0W0W389</accession>
<comment type="caution">
    <text evidence="3">The sequence shown here is derived from an EMBL/GenBank/DDBJ whole genome shotgun (WGS) entry which is preliminary data.</text>
</comment>
<proteinExistence type="predicted"/>
<feature type="region of interest" description="Disordered" evidence="2">
    <location>
        <begin position="185"/>
        <end position="234"/>
    </location>
</feature>
<dbReference type="EMBL" id="LNYH01000052">
    <property type="protein sequence ID" value="KTD26935.1"/>
    <property type="molecule type" value="Genomic_DNA"/>
</dbReference>
<evidence type="ECO:0000313" key="4">
    <source>
        <dbReference type="Proteomes" id="UP000054761"/>
    </source>
</evidence>
<dbReference type="AlphaFoldDB" id="A0A0W0W389"/>
<evidence type="ECO:0000256" key="1">
    <source>
        <dbReference type="SAM" id="Coils"/>
    </source>
</evidence>
<dbReference type="Proteomes" id="UP000054761">
    <property type="component" value="Unassembled WGS sequence"/>
</dbReference>
<keyword evidence="1" id="KW-0175">Coiled coil</keyword>